<proteinExistence type="inferred from homology"/>
<protein>
    <submittedName>
        <fullName evidence="12">Related to Rhamnogalacturonase A</fullName>
    </submittedName>
</protein>
<evidence type="ECO:0000256" key="3">
    <source>
        <dbReference type="ARBA" id="ARBA00022525"/>
    </source>
</evidence>
<evidence type="ECO:0000256" key="6">
    <source>
        <dbReference type="ARBA" id="ARBA00023157"/>
    </source>
</evidence>
<evidence type="ECO:0000313" key="12">
    <source>
        <dbReference type="EMBL" id="CZR64346.1"/>
    </source>
</evidence>
<evidence type="ECO:0000256" key="11">
    <source>
        <dbReference type="SAM" id="SignalP"/>
    </source>
</evidence>
<feature type="chain" id="PRO_5013222280" evidence="11">
    <location>
        <begin position="22"/>
        <end position="464"/>
    </location>
</feature>
<dbReference type="SUPFAM" id="SSF51126">
    <property type="entry name" value="Pectin lyase-like"/>
    <property type="match status" value="1"/>
</dbReference>
<keyword evidence="8 10" id="KW-0326">Glycosidase</keyword>
<keyword evidence="13" id="KW-1185">Reference proteome</keyword>
<dbReference type="InterPro" id="IPR000743">
    <property type="entry name" value="Glyco_hydro_28"/>
</dbReference>
<reference evidence="12 13" key="1">
    <citation type="submission" date="2016-03" db="EMBL/GenBank/DDBJ databases">
        <authorList>
            <person name="Ploux O."/>
        </authorList>
    </citation>
    <scope>NUCLEOTIDE SEQUENCE [LARGE SCALE GENOMIC DNA]</scope>
    <source>
        <strain evidence="12 13">UAMH 11012</strain>
    </source>
</reference>
<dbReference type="AlphaFoldDB" id="A0A1L7XHB7"/>
<dbReference type="PANTHER" id="PTHR31736:SF19">
    <property type="entry name" value="PECTIN LYASE SUPERFAMILY PROTEIN-RELATED"/>
    <property type="match status" value="1"/>
</dbReference>
<keyword evidence="9" id="KW-0961">Cell wall biogenesis/degradation</keyword>
<dbReference type="Gene3D" id="2.160.20.10">
    <property type="entry name" value="Single-stranded right-handed beta-helix, Pectin lyase-like"/>
    <property type="match status" value="1"/>
</dbReference>
<evidence type="ECO:0000256" key="1">
    <source>
        <dbReference type="ARBA" id="ARBA00004613"/>
    </source>
</evidence>
<dbReference type="EMBL" id="FJOG01000026">
    <property type="protein sequence ID" value="CZR64346.1"/>
    <property type="molecule type" value="Genomic_DNA"/>
</dbReference>
<evidence type="ECO:0000256" key="2">
    <source>
        <dbReference type="ARBA" id="ARBA00008834"/>
    </source>
</evidence>
<keyword evidence="5 10" id="KW-0378">Hydrolase</keyword>
<evidence type="ECO:0000256" key="8">
    <source>
        <dbReference type="ARBA" id="ARBA00023295"/>
    </source>
</evidence>
<dbReference type="STRING" id="576137.A0A1L7XHB7"/>
<gene>
    <name evidence="12" type="ORF">PAC_14244</name>
</gene>
<organism evidence="12 13">
    <name type="scientific">Phialocephala subalpina</name>
    <dbReference type="NCBI Taxonomy" id="576137"/>
    <lineage>
        <taxon>Eukaryota</taxon>
        <taxon>Fungi</taxon>
        <taxon>Dikarya</taxon>
        <taxon>Ascomycota</taxon>
        <taxon>Pezizomycotina</taxon>
        <taxon>Leotiomycetes</taxon>
        <taxon>Helotiales</taxon>
        <taxon>Mollisiaceae</taxon>
        <taxon>Phialocephala</taxon>
        <taxon>Phialocephala fortinii species complex</taxon>
    </lineage>
</organism>
<evidence type="ECO:0000256" key="9">
    <source>
        <dbReference type="ARBA" id="ARBA00023316"/>
    </source>
</evidence>
<dbReference type="GO" id="GO:0005975">
    <property type="term" value="P:carbohydrate metabolic process"/>
    <property type="evidence" value="ECO:0007669"/>
    <property type="project" value="InterPro"/>
</dbReference>
<dbReference type="Proteomes" id="UP000184330">
    <property type="component" value="Unassembled WGS sequence"/>
</dbReference>
<dbReference type="InterPro" id="IPR012334">
    <property type="entry name" value="Pectin_lyas_fold"/>
</dbReference>
<comment type="similarity">
    <text evidence="2 10">Belongs to the glycosyl hydrolase 28 family.</text>
</comment>
<evidence type="ECO:0000256" key="4">
    <source>
        <dbReference type="ARBA" id="ARBA00022729"/>
    </source>
</evidence>
<evidence type="ECO:0000313" key="13">
    <source>
        <dbReference type="Proteomes" id="UP000184330"/>
    </source>
</evidence>
<keyword evidence="7" id="KW-0325">Glycoprotein</keyword>
<sequence length="464" mass="49148">MWSLKPVLVIVLSLSLSLIDAQLSGSVGPSTSAASKAAIKVCNVLNYGAKADGTTDIGAPLVSAWAACQTGGLVYIPSGTYAMSTWAELQHGSKVAIQLDGTIVRTGTAGGNMIAISNTDDFEFFSGTSKGAIQGYGYEYISQGTYGARFIRFTDTSNFSLHGIALVDSPSYYTVFDTCSNGEIYNMILRGIQIGETDGIDIWGTNIWVHDVEVTNGDECVTVKSPSKNILVESVHCNISGGCAMGSLGLGTDVSLVHYRNIYENGAGGHYIKSYGGTGTVTNCVFENFIIHGSAYTLTNNEYWNHDSGGTGVIVSDITYTNWKGTNIDNSRPVIRYQCADTAPCFGITMSDINLWTTDGTSVTWECESAYGSGGCLRNPSAGTTSYAASFTTIKTAPAYSASTMPNDHAAAYPSTTSFTIPAVPTTFFPGLKPSSALLSLTTYARREAEAEPTAALVMKSFRA</sequence>
<dbReference type="GO" id="GO:0046576">
    <property type="term" value="F:rhamnogalacturonan alpha-L-rhamnopyranosyl-(1-&gt;4)-alpha-D-galactopyranosyluronide lyase activity"/>
    <property type="evidence" value="ECO:0007669"/>
    <property type="project" value="UniProtKB-ARBA"/>
</dbReference>
<dbReference type="OrthoDB" id="2268901at2759"/>
<dbReference type="GO" id="GO:0004650">
    <property type="term" value="F:polygalacturonase activity"/>
    <property type="evidence" value="ECO:0007669"/>
    <property type="project" value="InterPro"/>
</dbReference>
<evidence type="ECO:0000256" key="10">
    <source>
        <dbReference type="RuleBase" id="RU361169"/>
    </source>
</evidence>
<dbReference type="GO" id="GO:0071555">
    <property type="term" value="P:cell wall organization"/>
    <property type="evidence" value="ECO:0007669"/>
    <property type="project" value="UniProtKB-KW"/>
</dbReference>
<dbReference type="GO" id="GO:0005576">
    <property type="term" value="C:extracellular region"/>
    <property type="evidence" value="ECO:0007669"/>
    <property type="project" value="UniProtKB-SubCell"/>
</dbReference>
<keyword evidence="6" id="KW-1015">Disulfide bond</keyword>
<name>A0A1L7XHB7_9HELO</name>
<evidence type="ECO:0000256" key="5">
    <source>
        <dbReference type="ARBA" id="ARBA00022801"/>
    </source>
</evidence>
<dbReference type="InterPro" id="IPR011050">
    <property type="entry name" value="Pectin_lyase_fold/virulence"/>
</dbReference>
<keyword evidence="4 11" id="KW-0732">Signal</keyword>
<keyword evidence="3" id="KW-0964">Secreted</keyword>
<accession>A0A1L7XHB7</accession>
<dbReference type="PANTHER" id="PTHR31736">
    <property type="match status" value="1"/>
</dbReference>
<evidence type="ECO:0000256" key="7">
    <source>
        <dbReference type="ARBA" id="ARBA00023180"/>
    </source>
</evidence>
<feature type="signal peptide" evidence="11">
    <location>
        <begin position="1"/>
        <end position="21"/>
    </location>
</feature>
<comment type="subcellular location">
    <subcellularLocation>
        <location evidence="1">Secreted</location>
    </subcellularLocation>
</comment>
<dbReference type="Pfam" id="PF00295">
    <property type="entry name" value="Glyco_hydro_28"/>
    <property type="match status" value="1"/>
</dbReference>